<dbReference type="EMBL" id="JACXAE010000050">
    <property type="protein sequence ID" value="MBD2773214.1"/>
    <property type="molecule type" value="Genomic_DNA"/>
</dbReference>
<protein>
    <recommendedName>
        <fullName evidence="3">PIN domain-containing protein</fullName>
    </recommendedName>
</protein>
<evidence type="ECO:0000313" key="2">
    <source>
        <dbReference type="Proteomes" id="UP000629098"/>
    </source>
</evidence>
<accession>A0A8J6XDF1</accession>
<gene>
    <name evidence="1" type="ORF">ICL16_14335</name>
</gene>
<comment type="caution">
    <text evidence="1">The sequence shown here is derived from an EMBL/GenBank/DDBJ whole genome shotgun (WGS) entry which is preliminary data.</text>
</comment>
<evidence type="ECO:0008006" key="3">
    <source>
        <dbReference type="Google" id="ProtNLM"/>
    </source>
</evidence>
<organism evidence="1 2">
    <name type="scientific">Iningainema tapete BLCC-T55</name>
    <dbReference type="NCBI Taxonomy" id="2748662"/>
    <lineage>
        <taxon>Bacteria</taxon>
        <taxon>Bacillati</taxon>
        <taxon>Cyanobacteriota</taxon>
        <taxon>Cyanophyceae</taxon>
        <taxon>Nostocales</taxon>
        <taxon>Scytonemataceae</taxon>
        <taxon>Iningainema tapete</taxon>
    </lineage>
</organism>
<dbReference type="RefSeq" id="WP_190828716.1">
    <property type="nucleotide sequence ID" value="NZ_CAWPPI010000050.1"/>
</dbReference>
<name>A0A8J6XDF1_9CYAN</name>
<proteinExistence type="predicted"/>
<evidence type="ECO:0000313" key="1">
    <source>
        <dbReference type="EMBL" id="MBD2773214.1"/>
    </source>
</evidence>
<dbReference type="Proteomes" id="UP000629098">
    <property type="component" value="Unassembled WGS sequence"/>
</dbReference>
<dbReference type="AlphaFoldDB" id="A0A8J6XDF1"/>
<keyword evidence="2" id="KW-1185">Reference proteome</keyword>
<reference evidence="1" key="1">
    <citation type="submission" date="2020-09" db="EMBL/GenBank/DDBJ databases">
        <title>Iningainema tapete sp. nov. (Scytonemataceae, Cyanobacteria) from greenhouses in central Florida (USA) produces two types of nodularin with biosynthetic potential for microcystin-LR and anabaenopeptins.</title>
        <authorList>
            <person name="Berthold D.E."/>
            <person name="Lefler F.W."/>
            <person name="Huang I.-S."/>
            <person name="Abdulla H."/>
            <person name="Zimba P.V."/>
            <person name="Laughinghouse H.D. IV."/>
        </authorList>
    </citation>
    <scope>NUCLEOTIDE SEQUENCE</scope>
    <source>
        <strain evidence="1">BLCCT55</strain>
    </source>
</reference>
<sequence length="100" mass="11069">MGNFSALLDACVIFPYSLSNILLEAAYRGLYRVHFSHQILDEAIGNRVKRGKMNQVAADKFRAALIRGFSHALVEAPADLEELIIDRKIGAATIIIDPNE</sequence>